<evidence type="ECO:0000313" key="3">
    <source>
        <dbReference type="Proteomes" id="UP000887013"/>
    </source>
</evidence>
<evidence type="ECO:0000256" key="1">
    <source>
        <dbReference type="SAM" id="MobiDB-lite"/>
    </source>
</evidence>
<comment type="caution">
    <text evidence="2">The sequence shown here is derived from an EMBL/GenBank/DDBJ whole genome shotgun (WGS) entry which is preliminary data.</text>
</comment>
<reference evidence="2" key="1">
    <citation type="submission" date="2020-08" db="EMBL/GenBank/DDBJ databases">
        <title>Multicomponent nature underlies the extraordinary mechanical properties of spider dragline silk.</title>
        <authorList>
            <person name="Kono N."/>
            <person name="Nakamura H."/>
            <person name="Mori M."/>
            <person name="Yoshida Y."/>
            <person name="Ohtoshi R."/>
            <person name="Malay A.D."/>
            <person name="Moran D.A.P."/>
            <person name="Tomita M."/>
            <person name="Numata K."/>
            <person name="Arakawa K."/>
        </authorList>
    </citation>
    <scope>NUCLEOTIDE SEQUENCE</scope>
</reference>
<sequence>MCPEIAGRSPSEIPGGNLIRPPDICASKEALLISDGPEETSRHASRFRMGHSIPTLHKQSSFFFPSSQHHLHIQIVRVLSLAEKHTWTASGDLGILSP</sequence>
<feature type="region of interest" description="Disordered" evidence="1">
    <location>
        <begin position="1"/>
        <end position="21"/>
    </location>
</feature>
<gene>
    <name evidence="2" type="ORF">NPIL_246131</name>
</gene>
<proteinExistence type="predicted"/>
<dbReference type="OrthoDB" id="10399827at2759"/>
<evidence type="ECO:0000313" key="2">
    <source>
        <dbReference type="EMBL" id="GFS44070.1"/>
    </source>
</evidence>
<accession>A0A8X6MCG9</accession>
<organism evidence="2 3">
    <name type="scientific">Nephila pilipes</name>
    <name type="common">Giant wood spider</name>
    <name type="synonym">Nephila maculata</name>
    <dbReference type="NCBI Taxonomy" id="299642"/>
    <lineage>
        <taxon>Eukaryota</taxon>
        <taxon>Metazoa</taxon>
        <taxon>Ecdysozoa</taxon>
        <taxon>Arthropoda</taxon>
        <taxon>Chelicerata</taxon>
        <taxon>Arachnida</taxon>
        <taxon>Araneae</taxon>
        <taxon>Araneomorphae</taxon>
        <taxon>Entelegynae</taxon>
        <taxon>Araneoidea</taxon>
        <taxon>Nephilidae</taxon>
        <taxon>Nephila</taxon>
    </lineage>
</organism>
<protein>
    <submittedName>
        <fullName evidence="2">Uncharacterized protein</fullName>
    </submittedName>
</protein>
<keyword evidence="3" id="KW-1185">Reference proteome</keyword>
<dbReference type="Proteomes" id="UP000887013">
    <property type="component" value="Unassembled WGS sequence"/>
</dbReference>
<name>A0A8X6MCG9_NEPPI</name>
<dbReference type="EMBL" id="BMAW01090282">
    <property type="protein sequence ID" value="GFS44070.1"/>
    <property type="molecule type" value="Genomic_DNA"/>
</dbReference>
<dbReference type="AlphaFoldDB" id="A0A8X6MCG9"/>